<reference evidence="1 2" key="1">
    <citation type="journal article" date="2021" name="Commun. Biol.">
        <title>The genome of Shorea leprosula (Dipterocarpaceae) highlights the ecological relevance of drought in aseasonal tropical rainforests.</title>
        <authorList>
            <person name="Ng K.K.S."/>
            <person name="Kobayashi M.J."/>
            <person name="Fawcett J.A."/>
            <person name="Hatakeyama M."/>
            <person name="Paape T."/>
            <person name="Ng C.H."/>
            <person name="Ang C.C."/>
            <person name="Tnah L.H."/>
            <person name="Lee C.T."/>
            <person name="Nishiyama T."/>
            <person name="Sese J."/>
            <person name="O'Brien M.J."/>
            <person name="Copetti D."/>
            <person name="Mohd Noor M.I."/>
            <person name="Ong R.C."/>
            <person name="Putra M."/>
            <person name="Sireger I.Z."/>
            <person name="Indrioko S."/>
            <person name="Kosugi Y."/>
            <person name="Izuno A."/>
            <person name="Isagi Y."/>
            <person name="Lee S.L."/>
            <person name="Shimizu K.K."/>
        </authorList>
    </citation>
    <scope>NUCLEOTIDE SEQUENCE [LARGE SCALE GENOMIC DNA]</scope>
    <source>
        <strain evidence="1">214</strain>
    </source>
</reference>
<dbReference type="Proteomes" id="UP001054252">
    <property type="component" value="Unassembled WGS sequence"/>
</dbReference>
<evidence type="ECO:0000313" key="1">
    <source>
        <dbReference type="EMBL" id="GKV28796.1"/>
    </source>
</evidence>
<sequence length="34" mass="3876">MNSFFNVRVRIKVAVLSFFKILNSTACNIMQLGL</sequence>
<protein>
    <submittedName>
        <fullName evidence="1">Uncharacterized protein</fullName>
    </submittedName>
</protein>
<dbReference type="EMBL" id="BPVZ01000080">
    <property type="protein sequence ID" value="GKV28796.1"/>
    <property type="molecule type" value="Genomic_DNA"/>
</dbReference>
<accession>A0AAV5KWC7</accession>
<organism evidence="1 2">
    <name type="scientific">Rubroshorea leprosula</name>
    <dbReference type="NCBI Taxonomy" id="152421"/>
    <lineage>
        <taxon>Eukaryota</taxon>
        <taxon>Viridiplantae</taxon>
        <taxon>Streptophyta</taxon>
        <taxon>Embryophyta</taxon>
        <taxon>Tracheophyta</taxon>
        <taxon>Spermatophyta</taxon>
        <taxon>Magnoliopsida</taxon>
        <taxon>eudicotyledons</taxon>
        <taxon>Gunneridae</taxon>
        <taxon>Pentapetalae</taxon>
        <taxon>rosids</taxon>
        <taxon>malvids</taxon>
        <taxon>Malvales</taxon>
        <taxon>Dipterocarpaceae</taxon>
        <taxon>Rubroshorea</taxon>
    </lineage>
</organism>
<gene>
    <name evidence="1" type="ORF">SLEP1_g37801</name>
</gene>
<keyword evidence="2" id="KW-1185">Reference proteome</keyword>
<dbReference type="AlphaFoldDB" id="A0AAV5KWC7"/>
<name>A0AAV5KWC7_9ROSI</name>
<comment type="caution">
    <text evidence="1">The sequence shown here is derived from an EMBL/GenBank/DDBJ whole genome shotgun (WGS) entry which is preliminary data.</text>
</comment>
<evidence type="ECO:0000313" key="2">
    <source>
        <dbReference type="Proteomes" id="UP001054252"/>
    </source>
</evidence>
<proteinExistence type="predicted"/>